<dbReference type="CDD" id="cd22231">
    <property type="entry name" value="RHH_NikR_HicB-like"/>
    <property type="match status" value="1"/>
</dbReference>
<dbReference type="Pfam" id="PF01402">
    <property type="entry name" value="RHH_1"/>
    <property type="match status" value="1"/>
</dbReference>
<proteinExistence type="predicted"/>
<dbReference type="InterPro" id="IPR010985">
    <property type="entry name" value="Ribbon_hlx_hlx"/>
</dbReference>
<accession>A0A5B9DEI1</accession>
<dbReference type="EMBL" id="CP042905">
    <property type="protein sequence ID" value="QEE17648.2"/>
    <property type="molecule type" value="Genomic_DNA"/>
</dbReference>
<sequence>MADFLQHLKYGRYYAVIYKNIYQRPKSKMTHGRQKMKNITIALPEIYVRNLEKIQEIGMVPSRSEAIRLAIREFLKKEINNCKLLGFDPERVDDD</sequence>
<dbReference type="SUPFAM" id="SSF47598">
    <property type="entry name" value="Ribbon-helix-helix"/>
    <property type="match status" value="1"/>
</dbReference>
<evidence type="ECO:0000313" key="2">
    <source>
        <dbReference type="Proteomes" id="UP000321408"/>
    </source>
</evidence>
<gene>
    <name evidence="1" type="ORF">DSAG12_03485</name>
</gene>
<organism evidence="1 2">
    <name type="scientific">Promethearchaeum syntrophicum</name>
    <dbReference type="NCBI Taxonomy" id="2594042"/>
    <lineage>
        <taxon>Archaea</taxon>
        <taxon>Promethearchaeati</taxon>
        <taxon>Promethearchaeota</taxon>
        <taxon>Promethearchaeia</taxon>
        <taxon>Promethearchaeales</taxon>
        <taxon>Promethearchaeaceae</taxon>
        <taxon>Promethearchaeum</taxon>
    </lineage>
</organism>
<protein>
    <submittedName>
        <fullName evidence="1">Ribbon-helix-helix domain-containing protein</fullName>
    </submittedName>
</protein>
<dbReference type="InterPro" id="IPR002145">
    <property type="entry name" value="CopG"/>
</dbReference>
<dbReference type="AlphaFoldDB" id="A0A5B9DEI1"/>
<dbReference type="InterPro" id="IPR013321">
    <property type="entry name" value="Arc_rbn_hlx_hlx"/>
</dbReference>
<keyword evidence="2" id="KW-1185">Reference proteome</keyword>
<dbReference type="Gene3D" id="1.10.1220.10">
    <property type="entry name" value="Met repressor-like"/>
    <property type="match status" value="1"/>
</dbReference>
<name>A0A5B9DEI1_9ARCH</name>
<dbReference type="KEGG" id="psyt:DSAG12_03485"/>
<dbReference type="OrthoDB" id="56938at2157"/>
<reference evidence="1 2" key="1">
    <citation type="journal article" date="2020" name="Nature">
        <title>Isolation of an archaeon at the prokaryote-eukaryote interface.</title>
        <authorList>
            <person name="Imachi H."/>
            <person name="Nobu M.K."/>
            <person name="Nakahara N."/>
            <person name="Morono Y."/>
            <person name="Ogawara M."/>
            <person name="Takaki Y."/>
            <person name="Takano Y."/>
            <person name="Uematsu K."/>
            <person name="Ikuta T."/>
            <person name="Ito M."/>
            <person name="Matsui Y."/>
            <person name="Miyazaki M."/>
            <person name="Murata K."/>
            <person name="Saito Y."/>
            <person name="Sakai S."/>
            <person name="Song C."/>
            <person name="Tasumi E."/>
            <person name="Yamanaka Y."/>
            <person name="Yamaguchi T."/>
            <person name="Kamagata Y."/>
            <person name="Tamaki H."/>
            <person name="Takai K."/>
        </authorList>
    </citation>
    <scope>NUCLEOTIDE SEQUENCE [LARGE SCALE GENOMIC DNA]</scope>
    <source>
        <strain evidence="1 2">MK-D1</strain>
    </source>
</reference>
<dbReference type="GO" id="GO:0006355">
    <property type="term" value="P:regulation of DNA-templated transcription"/>
    <property type="evidence" value="ECO:0007669"/>
    <property type="project" value="InterPro"/>
</dbReference>
<evidence type="ECO:0000313" key="1">
    <source>
        <dbReference type="EMBL" id="QEE17648.2"/>
    </source>
</evidence>
<dbReference type="Proteomes" id="UP000321408">
    <property type="component" value="Chromosome"/>
</dbReference>
<reference evidence="1 2" key="2">
    <citation type="journal article" date="2024" name="Int. J. Syst. Evol. Microbiol.">
        <title>Promethearchaeum syntrophicum gen. nov., sp. nov., an anaerobic, obligately syntrophic archaeon, the first isolate of the lineage 'Asgard' archaea, and proposal of the new archaeal phylum Promethearchaeota phyl. nov. and kingdom Promethearchaeati regn. nov.</title>
        <authorList>
            <person name="Imachi H."/>
            <person name="Nobu M.K."/>
            <person name="Kato S."/>
            <person name="Takaki Y."/>
            <person name="Miyazaki M."/>
            <person name="Miyata M."/>
            <person name="Ogawara M."/>
            <person name="Saito Y."/>
            <person name="Sakai S."/>
            <person name="Tahara Y.O."/>
            <person name="Takano Y."/>
            <person name="Tasumi E."/>
            <person name="Uematsu K."/>
            <person name="Yoshimura T."/>
            <person name="Itoh T."/>
            <person name="Ohkuma M."/>
            <person name="Takai K."/>
        </authorList>
    </citation>
    <scope>NUCLEOTIDE SEQUENCE [LARGE SCALE GENOMIC DNA]</scope>
    <source>
        <strain evidence="1 2">MK-D1</strain>
    </source>
</reference>